<keyword evidence="1" id="KW-0472">Membrane</keyword>
<dbReference type="InterPro" id="IPR036291">
    <property type="entry name" value="NAD(P)-bd_dom_sf"/>
</dbReference>
<dbReference type="EMBL" id="PZJJ01000025">
    <property type="protein sequence ID" value="PTL38075.1"/>
    <property type="molecule type" value="Genomic_DNA"/>
</dbReference>
<evidence type="ECO:0000313" key="4">
    <source>
        <dbReference type="Proteomes" id="UP000240509"/>
    </source>
</evidence>
<dbReference type="SUPFAM" id="SSF51735">
    <property type="entry name" value="NAD(P)-binding Rossmann-fold domains"/>
    <property type="match status" value="1"/>
</dbReference>
<protein>
    <recommendedName>
        <fullName evidence="2">Ketopantoate reductase N-terminal domain-containing protein</fullName>
    </recommendedName>
</protein>
<reference evidence="3 4" key="1">
    <citation type="submission" date="2018-03" db="EMBL/GenBank/DDBJ databases">
        <title>Alkalicoccus saliphilus sp. nov., isolated from a mineral pool.</title>
        <authorList>
            <person name="Zhao B."/>
        </authorList>
    </citation>
    <scope>NUCLEOTIDE SEQUENCE [LARGE SCALE GENOMIC DNA]</scope>
    <source>
        <strain evidence="3 4">6AG</strain>
    </source>
</reference>
<organism evidence="3 4">
    <name type="scientific">Alkalicoccus saliphilus</name>
    <dbReference type="NCBI Taxonomy" id="200989"/>
    <lineage>
        <taxon>Bacteria</taxon>
        <taxon>Bacillati</taxon>
        <taxon>Bacillota</taxon>
        <taxon>Bacilli</taxon>
        <taxon>Bacillales</taxon>
        <taxon>Bacillaceae</taxon>
        <taxon>Alkalicoccus</taxon>
    </lineage>
</organism>
<feature type="transmembrane region" description="Helical" evidence="1">
    <location>
        <begin position="335"/>
        <end position="354"/>
    </location>
</feature>
<dbReference type="Proteomes" id="UP000240509">
    <property type="component" value="Unassembled WGS sequence"/>
</dbReference>
<proteinExistence type="predicted"/>
<dbReference type="AlphaFoldDB" id="A0A2T4U3Y9"/>
<dbReference type="Gene3D" id="3.40.50.720">
    <property type="entry name" value="NAD(P)-binding Rossmann-like Domain"/>
    <property type="match status" value="1"/>
</dbReference>
<name>A0A2T4U3Y9_9BACI</name>
<dbReference type="OrthoDB" id="9793586at2"/>
<feature type="domain" description="Ketopantoate reductase N-terminal" evidence="2">
    <location>
        <begin position="5"/>
        <end position="135"/>
    </location>
</feature>
<keyword evidence="1" id="KW-1133">Transmembrane helix</keyword>
<keyword evidence="4" id="KW-1185">Reference proteome</keyword>
<evidence type="ECO:0000259" key="2">
    <source>
        <dbReference type="Pfam" id="PF02558"/>
    </source>
</evidence>
<dbReference type="Pfam" id="PF02558">
    <property type="entry name" value="ApbA"/>
    <property type="match status" value="1"/>
</dbReference>
<accession>A0A2T4U3Y9</accession>
<evidence type="ECO:0000256" key="1">
    <source>
        <dbReference type="SAM" id="Phobius"/>
    </source>
</evidence>
<keyword evidence="1" id="KW-0812">Transmembrane</keyword>
<dbReference type="InterPro" id="IPR013332">
    <property type="entry name" value="KPR_N"/>
</dbReference>
<comment type="caution">
    <text evidence="3">The sequence shown here is derived from an EMBL/GenBank/DDBJ whole genome shotgun (WGS) entry which is preliminary data.</text>
</comment>
<dbReference type="RefSeq" id="WP_107585721.1">
    <property type="nucleotide sequence ID" value="NZ_PZJJ01000025.1"/>
</dbReference>
<evidence type="ECO:0000313" key="3">
    <source>
        <dbReference type="EMBL" id="PTL38075.1"/>
    </source>
</evidence>
<gene>
    <name evidence="3" type="ORF">C6Y45_13305</name>
</gene>
<sequence>MKKKILIYGAGPFGTLFSEKLTRAGHDVSLLARGKRLEELKEHGVVTENSSTGEQTVTHVNIVESLKTDDYYDLVIIPMRKNQVIDILPALAANKNIPTYLFMMNNAEGPNRLTEALGKSRVMIGFPLPGGHRKGHVMRMLPVNEKKKWTIPVGEPDGSVTERTCETADILESMSGYRVQIRKDMEDWLKCHAAFVAPAFPPAVYAAGTDLNRYANTRDARVLTIRGIREALRALRAVNVKMTPASVSHMLEWLPEPLLVFYLKKVVKLQVVQVSFGHLEAAPDELKHITDEYFALVRPGAVPTPVLDELYKYYKGEASLLPEGSRDIPLNWKGILWTAAGVITVCIGAVLLTCRKQSRF</sequence>